<dbReference type="Pfam" id="PF00094">
    <property type="entry name" value="VWD"/>
    <property type="match status" value="1"/>
</dbReference>
<dbReference type="GO" id="GO:0005576">
    <property type="term" value="C:extracellular region"/>
    <property type="evidence" value="ECO:0007669"/>
    <property type="project" value="TreeGrafter"/>
</dbReference>
<feature type="disulfide bond" evidence="5">
    <location>
        <begin position="1558"/>
        <end position="1568"/>
    </location>
</feature>
<dbReference type="SMART" id="SM00181">
    <property type="entry name" value="EGF"/>
    <property type="match status" value="10"/>
</dbReference>
<dbReference type="InterPro" id="IPR013111">
    <property type="entry name" value="EGF_extracell"/>
</dbReference>
<feature type="disulfide bond" evidence="5">
    <location>
        <begin position="1576"/>
        <end position="1585"/>
    </location>
</feature>
<reference evidence="8" key="1">
    <citation type="submission" date="2025-08" db="UniProtKB">
        <authorList>
            <consortium name="Ensembl"/>
        </authorList>
    </citation>
    <scope>IDENTIFICATION</scope>
</reference>
<evidence type="ECO:0000256" key="1">
    <source>
        <dbReference type="ARBA" id="ARBA00022536"/>
    </source>
</evidence>
<keyword evidence="1 5" id="KW-0245">EGF-like domain</keyword>
<dbReference type="Ensembl" id="ENSJJAT00000011894.1">
    <property type="protein sequence ID" value="ENSJJAP00000005516.1"/>
    <property type="gene ID" value="ENSJJAG00000010406.1"/>
</dbReference>
<evidence type="ECO:0000259" key="7">
    <source>
        <dbReference type="PROSITE" id="PS51233"/>
    </source>
</evidence>
<evidence type="ECO:0000256" key="3">
    <source>
        <dbReference type="ARBA" id="ARBA00023054"/>
    </source>
</evidence>
<dbReference type="SMART" id="SM00179">
    <property type="entry name" value="EGF_CA"/>
    <property type="match status" value="3"/>
</dbReference>
<dbReference type="InterPro" id="IPR050969">
    <property type="entry name" value="Dev_Signal_Modulators"/>
</dbReference>
<dbReference type="CDD" id="cd00054">
    <property type="entry name" value="EGF_CA"/>
    <property type="match status" value="1"/>
</dbReference>
<dbReference type="SUPFAM" id="SSF57196">
    <property type="entry name" value="EGF/Laminin"/>
    <property type="match status" value="1"/>
</dbReference>
<keyword evidence="4 5" id="KW-1015">Disulfide bond</keyword>
<evidence type="ECO:0000313" key="9">
    <source>
        <dbReference type="Proteomes" id="UP000694385"/>
    </source>
</evidence>
<proteinExistence type="predicted"/>
<evidence type="ECO:0000256" key="4">
    <source>
        <dbReference type="ARBA" id="ARBA00023157"/>
    </source>
</evidence>
<feature type="domain" description="EGF-like" evidence="6">
    <location>
        <begin position="1620"/>
        <end position="1652"/>
    </location>
</feature>
<dbReference type="Pfam" id="PF23283">
    <property type="entry name" value="D8C_UMOD"/>
    <property type="match status" value="1"/>
</dbReference>
<dbReference type="FunFam" id="2.10.25.10:FF:000490">
    <property type="entry name" value="von Willebrand factor D and EGF domain-containing protein"/>
    <property type="match status" value="1"/>
</dbReference>
<reference evidence="8" key="2">
    <citation type="submission" date="2025-09" db="UniProtKB">
        <authorList>
            <consortium name="Ensembl"/>
        </authorList>
    </citation>
    <scope>IDENTIFICATION</scope>
</reference>
<accession>A0A8C5KBZ2</accession>
<keyword evidence="3" id="KW-0175">Coiled coil</keyword>
<evidence type="ECO:0000256" key="2">
    <source>
        <dbReference type="ARBA" id="ARBA00022729"/>
    </source>
</evidence>
<dbReference type="Pfam" id="PF25776">
    <property type="entry name" value="Ig_VWDE"/>
    <property type="match status" value="1"/>
</dbReference>
<feature type="disulfide bond" evidence="5">
    <location>
        <begin position="1675"/>
        <end position="1685"/>
    </location>
</feature>
<dbReference type="Proteomes" id="UP000694385">
    <property type="component" value="Unassembled WGS sequence"/>
</dbReference>
<organism evidence="8 9">
    <name type="scientific">Jaculus jaculus</name>
    <name type="common">Lesser Egyptian jerboa</name>
    <dbReference type="NCBI Taxonomy" id="51337"/>
    <lineage>
        <taxon>Eukaryota</taxon>
        <taxon>Metazoa</taxon>
        <taxon>Chordata</taxon>
        <taxon>Craniata</taxon>
        <taxon>Vertebrata</taxon>
        <taxon>Euteleostomi</taxon>
        <taxon>Mammalia</taxon>
        <taxon>Eutheria</taxon>
        <taxon>Euarchontoglires</taxon>
        <taxon>Glires</taxon>
        <taxon>Rodentia</taxon>
        <taxon>Myomorpha</taxon>
        <taxon>Dipodoidea</taxon>
        <taxon>Dipodidae</taxon>
        <taxon>Dipodinae</taxon>
        <taxon>Jaculus</taxon>
    </lineage>
</organism>
<dbReference type="InterPro" id="IPR057774">
    <property type="entry name" value="D8C_UMOD/GP2/OIT3-like"/>
</dbReference>
<dbReference type="OMA" id="GNLCTCA"/>
<evidence type="ECO:0000256" key="5">
    <source>
        <dbReference type="PROSITE-ProRule" id="PRU00076"/>
    </source>
</evidence>
<dbReference type="InterPro" id="IPR001846">
    <property type="entry name" value="VWF_type-D"/>
</dbReference>
<dbReference type="SMART" id="SM00216">
    <property type="entry name" value="VWD"/>
    <property type="match status" value="1"/>
</dbReference>
<sequence length="1708" mass="188892">MALRGYWGTEPLLAFAGKCSSVHIAQECSPGGHKFLRSPYRSIHFDSTQLLQNSAAPDLICDHSLTLAWYRFLIFDRPAEMPTKCVEMNHCGTQAPIWLSLRDSETLPLPGEIKKLTACATWQFLFSSQKDCCLFQIPVSVRNCGDFFVYLLQPTQGCMGYCAEAISGAKLHTCGPEEIEVGGDCVGPLSAVLTTPPLPPSRPEVVVELMESRLFFRCAFDASPSNNSMGFLIAWSRLSSQGIKEELKQETTVQAFSLLELDGINVRLGDRIFCTASIFFLEKPDVHSLAIESWEFFAGIKLQPEMSTIWEDGKEYQLRIESTVPIICPEYSEPGQECKIVLKLKTIDQGKEHLGLNLALTSCHVDLHKTSSCTNGTCGHASVNYTAVTDLSLDGERVTDVVVEPIVHEDFLWDSYTPGSIQITVKDVPSAYCYSFTDPHIITFDGRVYDNFKTGTFVLYKSMSRDFEVHVRQWDCGSLHYPVSCNCGFVAKEQGNVVTFDMCSGQLHGSQPYLFVKSLDTSRSVKITESYLGRKVTILFSSGAFIRADLSQWGMSLTVRAPSIDFRNTLGLCGTFDENTENDFHDKNGIKIDQNFNNHIAFINEWRISPGKSMFDTMPVSQLFPGNPSYCSCSAGASWEYPLSSPLHSGSHSELAYGCTDFNNVLFSSLIPELDITAEYINSDTRVRKTRKHTSGEENNLNFIGQEKTHVNLADLDLNPQHPGSAKQLPLNFLDYERLTQDQETRSLRSRWKRRSSTDFPFLLMLQNLSQTNFEEFSYFFPEDHAGDFHYEFLPSWPTPSGLTEFSTLALCQQTLANSSIGRLCLPFLGMILDHAIDMCVKDVQLKDDVSWAEAGVALLENECEKGILQEGKHNTEEKVKSIQYILLALRCPNACSGHGQCMDWGCACFPGYGSYDCSEIVPEITELEYSGYCDIQKYNCGVVRVFGQGFKESLSSKCEVIKLQYNDSKWVIGEPVYSQTVFQNSRAVDCQLPTEGHLDTMDRMNENSLAKWQLKVSNDGYTFSNPKIMIIYDGACQVCDRSGNDDLCTIKENFCVIDGHCYTKGHKNPTSSCLICTPQNSTFTWSLLAGNQPPLLQTLPDPLQAFYGEDFQYQFMALDPEGSEIHFSLDSGPEGADISSTGLLTWKTELQTPQRFTLHLKDDCQAETIVTIEVMVKSCDCLNGGSCVSDRTFPPGSGAYLCVCLLGFHGRPCKVEASESPHSYFFDCPPELEGKNCEEDVDECELVPCFPGVECLNTYGSYHCDSCPKEFSGDGKICHDFNFQPQSTEHVLMGTHSPATIVQQFLNMVNLSNKPLKSVTTQMDTKEAISHPIPSYEHVGHGFNANLSLEELQSSGNNSSSLSIKPENASGEGKAVIHSIIQTETGGHNAQISLSFQSSTQHEITLLATEATTIMPEKFESTKVSNCTESSCFLGVSCVPATNGHFKCGRCPFGYYGDGITCKAICRHSCGKNMECVAPNVCKCKPGYTGANCQTGRYVIHCLHTKFYLVIDISNLWVLFYTAVCHPACKNHGKCIKPNICQCPPGHSGATCDEEHCSPACQHGGTCLPGNLCTCAYGYVGPNCETMICNKHCENGGECLAPDMCQCKPGWCGPTCSTALSICHPPCKNGGHCVRSNVCACRQGYVGRRCQKSKCPLNLFTDCRCHTELFLCICDPMCMNGGKCVGPNICSCASGWSGKQCSSRKNA</sequence>
<dbReference type="Gene3D" id="2.10.25.10">
    <property type="entry name" value="Laminin"/>
    <property type="match status" value="6"/>
</dbReference>
<protein>
    <submittedName>
        <fullName evidence="8">von Willebrand factor D and EGF domains</fullName>
    </submittedName>
</protein>
<dbReference type="InterPro" id="IPR058727">
    <property type="entry name" value="Helical_Vwde"/>
</dbReference>
<dbReference type="PROSITE" id="PS50026">
    <property type="entry name" value="EGF_3"/>
    <property type="match status" value="5"/>
</dbReference>
<dbReference type="PROSITE" id="PS51233">
    <property type="entry name" value="VWFD"/>
    <property type="match status" value="1"/>
</dbReference>
<dbReference type="GO" id="GO:0005102">
    <property type="term" value="F:signaling receptor binding"/>
    <property type="evidence" value="ECO:0007669"/>
    <property type="project" value="TreeGrafter"/>
</dbReference>
<evidence type="ECO:0000313" key="8">
    <source>
        <dbReference type="Ensembl" id="ENSJJAP00000005516.1"/>
    </source>
</evidence>
<dbReference type="InterPro" id="IPR057885">
    <property type="entry name" value="Ig_VWDE"/>
</dbReference>
<feature type="domain" description="VWFD" evidence="7">
    <location>
        <begin position="431"/>
        <end position="614"/>
    </location>
</feature>
<keyword evidence="2" id="KW-0732">Signal</keyword>
<dbReference type="FunFam" id="2.10.25.10:FF:000499">
    <property type="entry name" value="Predicted protein"/>
    <property type="match status" value="1"/>
</dbReference>
<feature type="domain" description="EGF-like" evidence="6">
    <location>
        <begin position="1674"/>
        <end position="1703"/>
    </location>
</feature>
<dbReference type="GO" id="GO:0005509">
    <property type="term" value="F:calcium ion binding"/>
    <property type="evidence" value="ECO:0007669"/>
    <property type="project" value="InterPro"/>
</dbReference>
<dbReference type="PROSITE" id="PS00022">
    <property type="entry name" value="EGF_1"/>
    <property type="match status" value="6"/>
</dbReference>
<dbReference type="PANTHER" id="PTHR14949:SF53">
    <property type="entry name" value="VON WILLEBRAND FACTOR D AND EGF DOMAIN-CONTAINING PROTEIN"/>
    <property type="match status" value="1"/>
</dbReference>
<comment type="caution">
    <text evidence="5">Lacks conserved residue(s) required for the propagation of feature annotation.</text>
</comment>
<dbReference type="InterPro" id="IPR001881">
    <property type="entry name" value="EGF-like_Ca-bd_dom"/>
</dbReference>
<dbReference type="PROSITE" id="PS01186">
    <property type="entry name" value="EGF_2"/>
    <property type="match status" value="6"/>
</dbReference>
<dbReference type="InterPro" id="IPR000742">
    <property type="entry name" value="EGF"/>
</dbReference>
<feature type="domain" description="EGF-like" evidence="6">
    <location>
        <begin position="1176"/>
        <end position="1215"/>
    </location>
</feature>
<feature type="disulfide bond" evidence="5">
    <location>
        <begin position="1624"/>
        <end position="1634"/>
    </location>
</feature>
<dbReference type="Pfam" id="PF26129">
    <property type="entry name" value="Vwde"/>
    <property type="match status" value="1"/>
</dbReference>
<feature type="domain" description="EGF-like" evidence="6">
    <location>
        <begin position="1554"/>
        <end position="1586"/>
    </location>
</feature>
<dbReference type="PANTHER" id="PTHR14949">
    <property type="entry name" value="EGF-LIKE-DOMAIN, MULTIPLE 7, 8"/>
    <property type="match status" value="1"/>
</dbReference>
<feature type="disulfide bond" evidence="5">
    <location>
        <begin position="1642"/>
        <end position="1651"/>
    </location>
</feature>
<feature type="disulfide bond" evidence="5">
    <location>
        <begin position="1205"/>
        <end position="1214"/>
    </location>
</feature>
<dbReference type="Gene3D" id="2.60.120.260">
    <property type="entry name" value="Galactose-binding domain-like"/>
    <property type="match status" value="1"/>
</dbReference>
<name>A0A8C5KBZ2_JACJA</name>
<dbReference type="InterPro" id="IPR018097">
    <property type="entry name" value="EGF_Ca-bd_CS"/>
</dbReference>
<dbReference type="GO" id="GO:0009986">
    <property type="term" value="C:cell surface"/>
    <property type="evidence" value="ECO:0007669"/>
    <property type="project" value="TreeGrafter"/>
</dbReference>
<feature type="domain" description="EGF-like" evidence="6">
    <location>
        <begin position="1241"/>
        <end position="1280"/>
    </location>
</feature>
<dbReference type="Pfam" id="PF07974">
    <property type="entry name" value="EGF_2"/>
    <property type="match status" value="1"/>
</dbReference>
<evidence type="ECO:0000259" key="6">
    <source>
        <dbReference type="PROSITE" id="PS50026"/>
    </source>
</evidence>
<gene>
    <name evidence="8" type="primary">Vwde</name>
</gene>
<dbReference type="PROSITE" id="PS01187">
    <property type="entry name" value="EGF_CA"/>
    <property type="match status" value="1"/>
</dbReference>
<dbReference type="GeneTree" id="ENSGT00940000163868"/>
<feature type="disulfide bond" evidence="5">
    <location>
        <begin position="1693"/>
        <end position="1702"/>
    </location>
</feature>
<keyword evidence="9" id="KW-1185">Reference proteome</keyword>